<evidence type="ECO:0000313" key="1">
    <source>
        <dbReference type="EMBL" id="SFP10565.1"/>
    </source>
</evidence>
<reference evidence="1 2" key="1">
    <citation type="submission" date="2016-10" db="EMBL/GenBank/DDBJ databases">
        <authorList>
            <person name="de Groot N.N."/>
        </authorList>
    </citation>
    <scope>NUCLEOTIDE SEQUENCE [LARGE SCALE GENOMIC DNA]</scope>
    <source>
        <strain evidence="1 2">CGMCC 1.9157</strain>
    </source>
</reference>
<dbReference type="RefSeq" id="WP_090075576.1">
    <property type="nucleotide sequence ID" value="NZ_FOVR01000022.1"/>
</dbReference>
<name>A0A1I5MLT4_9HYPH</name>
<dbReference type="Proteomes" id="UP000199236">
    <property type="component" value="Unassembled WGS sequence"/>
</dbReference>
<dbReference type="OrthoDB" id="7360668at2"/>
<sequence>MGLVFPNQTCNVDEDTGIIRFSGYDGLMEIRFSMTFETLDHLMKAHDEERQPHRQAFENLRSRIQNAAMRAYSRTRKSFYRLGLDSNF</sequence>
<evidence type="ECO:0008006" key="3">
    <source>
        <dbReference type="Google" id="ProtNLM"/>
    </source>
</evidence>
<keyword evidence="2" id="KW-1185">Reference proteome</keyword>
<dbReference type="AlphaFoldDB" id="A0A1I5MLT4"/>
<dbReference type="STRING" id="655353.SAMN04488056_12220"/>
<protein>
    <recommendedName>
        <fullName evidence="3">DUF1488 domain-containing protein</fullName>
    </recommendedName>
</protein>
<evidence type="ECO:0000313" key="2">
    <source>
        <dbReference type="Proteomes" id="UP000199236"/>
    </source>
</evidence>
<proteinExistence type="predicted"/>
<dbReference type="Pfam" id="PF07369">
    <property type="entry name" value="DUF1488"/>
    <property type="match status" value="1"/>
</dbReference>
<gene>
    <name evidence="1" type="ORF">SAMN04488056_12220</name>
</gene>
<dbReference type="EMBL" id="FOVR01000022">
    <property type="protein sequence ID" value="SFP10565.1"/>
    <property type="molecule type" value="Genomic_DNA"/>
</dbReference>
<dbReference type="InterPro" id="IPR009962">
    <property type="entry name" value="DUF1488"/>
</dbReference>
<organism evidence="1 2">
    <name type="scientific">Cohaesibacter marisflavi</name>
    <dbReference type="NCBI Taxonomy" id="655353"/>
    <lineage>
        <taxon>Bacteria</taxon>
        <taxon>Pseudomonadati</taxon>
        <taxon>Pseudomonadota</taxon>
        <taxon>Alphaproteobacteria</taxon>
        <taxon>Hyphomicrobiales</taxon>
        <taxon>Cohaesibacteraceae</taxon>
    </lineage>
</organism>
<accession>A0A1I5MLT4</accession>